<feature type="compositionally biased region" description="Basic and acidic residues" evidence="2">
    <location>
        <begin position="2070"/>
        <end position="2085"/>
    </location>
</feature>
<dbReference type="eggNOG" id="ENOG502SCZ8">
    <property type="taxonomic scope" value="Eukaryota"/>
</dbReference>
<dbReference type="OrthoDB" id="6287635at2759"/>
<dbReference type="Proteomes" id="UP000007755">
    <property type="component" value="Unassembled WGS sequence"/>
</dbReference>
<feature type="compositionally biased region" description="Low complexity" evidence="2">
    <location>
        <begin position="1522"/>
        <end position="1535"/>
    </location>
</feature>
<sequence length="2136" mass="240743">MEALLPSEIARLVLGYLEDQKCTEAAKLFLETSPHLQECRTVLSCGRRFSTRVNGLTLMDIIEKLSAISAMIQERLSKATDCEQLKHCGDLIEQLKFLVEEPRGQRFVVNINVPSQSNTQTSSGSPIVASNLRKRHHSNSERIKRNIKSQLNLVQQSEIISPPASCHNIDTTPLESLPGNVDLLKQIDYATHTEKRDDNFTQELHRQCDSDKHNSTNSIATHNRNNSTRISLDDVSSVRSCEMDIDDKKKEENNVISTIPKQYTAATSTEELLSFSSTEVQTIPYEIPESESESNDVPIENLSILTKEMLNREELQQCIAENINRAIIPTDLSLKDDLNESMIGEGNTSFMAEINNAIKSIVETTESDPVFKRFIAETIGVHTETDTSPEEEGEGKLSQKSTNEIQKNQMETDKDNINLTEPVVMNTKVITEDDTTDVPLKHRLRSSSRQQYNRVEDEVDKVKDQEKDRNTLEDQNAAAVLSIINANIINSVSDSDKKTLDAKELITVNDDNEQKIQTMTSIVNKNDAVKPLAEIDIQKTNDVTLSANSNVQPKVKKSTLKRLRPTKLKRDQATSDNQFNSVQANTIQPITEHEIMTMPTLIVCSKDEMDNLLINRSSTITSTSTSRFIPIAPKDPSKINETVETLYLRTVNVAQQLPVTKTLSSIIEEPNNPGNQVELLQSKNGNNVNKRLKTIHQTDMTVPTINIDQQVLNCPIEPVQINKIIGGESITLYANETSAKTSLDGTNMPMINLEENISLSDSGFSPYLKFNCSKINQTHNLSDIDLAPVMENVGNSINSRNEQLPKNIDIITKRTPKSLLKSRSKNHRLSLSTPRKRSSHIRALDFSTPTRTTRKTNGDGNSQFSTSTKRLKSVCRTSLFRSPALSNTSAQKQKSPIKVSQSYRIPIATRSPAPKLMGGWDKYNGVGVIIGEVSPHGSTSASCSSSEDRIVQHKPSKSLAGNWDADLRKNIEANKKDEKDESDIKSAKRKKNSIKDNEIHKKAKYSSRSSKSNDERKTDSKSKMNRKFKYDVEDIDELEENSQENIKIIESQNNEKENKKKAAVNTVDFTTNKFNKISTITCETSAKTNNTNASSNDAAVSEKKPVKKYAQLKTISTNLRKFDNEKAKNMEVAQINLQVSEVSRILSVDSTQHILRMPDMINLETPRKFDNISGPPPTPRVLSPSSSLITPFIKISEDSSKIRSFIPTPEFPITPGIAITPKEEITRDVIKRGEYNSPYYKPTSEQAQESDLKVSNNKPKDNSTQESPIISSSHIQLHSVHNSLTSGNTYQTCSSKLEITEFEVIKENLPKEEAIKEFKIASSSKDSGSAEFNASIVTDRHIDLIQINEFKGISKHQEIITDVNDPHNDSENSSSSDTSSSSSSSSSSTSSSSNTSINTCSPNEKCDKAPSKTSTDISSDFAEKNINAPKNINDATNIQNACKKSDNAMIETESSPKKIFAITKTDDQLKNTQKETPAKDETLLNEANISETPSSSKSGVEMINLTTKISAIMTKDEKLSKSNKPPKNNSKIQINKPRPLPKIIDIQCIQPGLIQLRKSIEDECQSEGEQSTSVNNKFVQRQLLEEKRQRIMAKIKDNSKLNPCGTKRKRISTNKASETLKKFGRGNRNIRPTIKYSRNVNKNTEPQDNRQETSRKNTQRQHEPEKPNLMNKRCDNKEKTMNQVAASKSTDSNLTNYKNNGSKPLDNHTTKQFVNDICENNEVENCKKNEFTELHNSLSENQDYLKKRLDTKESIEEYCNIESNIDKDGIREIQKNIDVQEQILKKENSEKYIVKQEISALDKVKHDQIEDKKNKPRQFLNDKSDYKILRYKVDQVKRDLFSDEENDNKTSSAKDNETETIDTEIQNSNLVEASDKKKIANVENPKQELSTVLQCLQLVPASKKEHLHNNKSQAEQQHKEQSEFENESDNELHQIIDVHKNKTEYHFVYDDSVPMKKRRRRYSAHELQIEINYADLSDPNPVECIKIMKATEFEEILNLPPKKRTVNKKSRTKNEKVCETPKTDKDMLNLKDDTTKPLATSSPVDEPPKAKMKKTIKTAVTNKTNNNKQSDTKKKQKLDKQEKIPDITTKSRKRKLSEAKETKQIEKKCPTDPQALLSNLDEMDLNKFLSTVHGPE</sequence>
<gene>
    <name evidence="3" type="ORF">G5I_10123</name>
</gene>
<keyword evidence="1" id="KW-0175">Coiled coil</keyword>
<feature type="compositionally biased region" description="Low complexity" evidence="2">
    <location>
        <begin position="1371"/>
        <end position="1396"/>
    </location>
</feature>
<evidence type="ECO:0000256" key="1">
    <source>
        <dbReference type="SAM" id="Coils"/>
    </source>
</evidence>
<feature type="compositionally biased region" description="Basic and acidic residues" evidence="2">
    <location>
        <begin position="1011"/>
        <end position="1025"/>
    </location>
</feature>
<reference evidence="3" key="1">
    <citation type="submission" date="2011-02" db="EMBL/GenBank/DDBJ databases">
        <title>The genome of the leaf-cutting ant Acromyrmex echinatior suggests key adaptations to social evolution and fungus farming.</title>
        <authorList>
            <person name="Nygaard S."/>
            <person name="Zhang G."/>
        </authorList>
    </citation>
    <scope>NUCLEOTIDE SEQUENCE</scope>
</reference>
<dbReference type="InParanoid" id="F4WW89"/>
<feature type="coiled-coil region" evidence="1">
    <location>
        <begin position="445"/>
        <end position="475"/>
    </location>
</feature>
<feature type="region of interest" description="Disordered" evidence="2">
    <location>
        <begin position="1599"/>
        <end position="1708"/>
    </location>
</feature>
<feature type="region of interest" description="Disordered" evidence="2">
    <location>
        <begin position="847"/>
        <end position="868"/>
    </location>
</feature>
<accession>F4WW89</accession>
<feature type="compositionally biased region" description="Polar residues" evidence="2">
    <location>
        <begin position="936"/>
        <end position="945"/>
    </location>
</feature>
<dbReference type="OMA" id="AEYHFVY"/>
<keyword evidence="4" id="KW-1185">Reference proteome</keyword>
<evidence type="ECO:0000313" key="4">
    <source>
        <dbReference type="Proteomes" id="UP000007755"/>
    </source>
</evidence>
<feature type="compositionally biased region" description="Basic and acidic residues" evidence="2">
    <location>
        <begin position="2012"/>
        <end position="2035"/>
    </location>
</feature>
<feature type="coiled-coil region" evidence="1">
    <location>
        <begin position="1035"/>
        <end position="1066"/>
    </location>
</feature>
<feature type="region of interest" description="Disordered" evidence="2">
    <location>
        <begin position="1904"/>
        <end position="1929"/>
    </location>
</feature>
<dbReference type="EMBL" id="GL888404">
    <property type="protein sequence ID" value="EGI61560.1"/>
    <property type="molecule type" value="Genomic_DNA"/>
</dbReference>
<feature type="compositionally biased region" description="Basic and acidic residues" evidence="2">
    <location>
        <begin position="2096"/>
        <end position="2110"/>
    </location>
</feature>
<dbReference type="KEGG" id="aec:105149823"/>
<feature type="compositionally biased region" description="Polar residues" evidence="2">
    <location>
        <begin position="858"/>
        <end position="868"/>
    </location>
</feature>
<dbReference type="PROSITE" id="PS50896">
    <property type="entry name" value="LISH"/>
    <property type="match status" value="1"/>
</dbReference>
<feature type="region of interest" description="Disordered" evidence="2">
    <location>
        <begin position="382"/>
        <end position="402"/>
    </location>
</feature>
<proteinExistence type="predicted"/>
<dbReference type="STRING" id="103372.F4WW89"/>
<evidence type="ECO:0000313" key="3">
    <source>
        <dbReference type="EMBL" id="EGI61560.1"/>
    </source>
</evidence>
<feature type="compositionally biased region" description="Low complexity" evidence="2">
    <location>
        <begin position="2057"/>
        <end position="2069"/>
    </location>
</feature>
<feature type="compositionally biased region" description="Basic and acidic residues" evidence="2">
    <location>
        <begin position="965"/>
        <end position="986"/>
    </location>
</feature>
<feature type="compositionally biased region" description="Polar residues" evidence="2">
    <location>
        <begin position="1243"/>
        <end position="1257"/>
    </location>
</feature>
<name>F4WW89_ACREC</name>
<feature type="region of interest" description="Disordered" evidence="2">
    <location>
        <begin position="1363"/>
        <end position="1418"/>
    </location>
</feature>
<feature type="compositionally biased region" description="Polar residues" evidence="2">
    <location>
        <begin position="1681"/>
        <end position="1702"/>
    </location>
</feature>
<protein>
    <submittedName>
        <fullName evidence="3">Uncharacterized protein</fullName>
    </submittedName>
</protein>
<dbReference type="InterPro" id="IPR006594">
    <property type="entry name" value="LisH"/>
</dbReference>
<feature type="region of interest" description="Disordered" evidence="2">
    <location>
        <begin position="936"/>
        <end position="1025"/>
    </location>
</feature>
<feature type="region of interest" description="Disordered" evidence="2">
    <location>
        <begin position="1515"/>
        <end position="1535"/>
    </location>
</feature>
<organism evidence="4">
    <name type="scientific">Acromyrmex echinatior</name>
    <name type="common">Panamanian leafcutter ant</name>
    <name type="synonym">Acromyrmex octospinosus echinatior</name>
    <dbReference type="NCBI Taxonomy" id="103372"/>
    <lineage>
        <taxon>Eukaryota</taxon>
        <taxon>Metazoa</taxon>
        <taxon>Ecdysozoa</taxon>
        <taxon>Arthropoda</taxon>
        <taxon>Hexapoda</taxon>
        <taxon>Insecta</taxon>
        <taxon>Pterygota</taxon>
        <taxon>Neoptera</taxon>
        <taxon>Endopterygota</taxon>
        <taxon>Hymenoptera</taxon>
        <taxon>Apocrita</taxon>
        <taxon>Aculeata</taxon>
        <taxon>Formicoidea</taxon>
        <taxon>Formicidae</taxon>
        <taxon>Myrmicinae</taxon>
        <taxon>Acromyrmex</taxon>
    </lineage>
</organism>
<feature type="region of interest" description="Disordered" evidence="2">
    <location>
        <begin position="2005"/>
        <end position="2118"/>
    </location>
</feature>
<feature type="region of interest" description="Disordered" evidence="2">
    <location>
        <begin position="1235"/>
        <end position="1269"/>
    </location>
</feature>
<evidence type="ECO:0000256" key="2">
    <source>
        <dbReference type="SAM" id="MobiDB-lite"/>
    </source>
</evidence>
<feature type="compositionally biased region" description="Basic and acidic residues" evidence="2">
    <location>
        <begin position="1645"/>
        <end position="1680"/>
    </location>
</feature>